<proteinExistence type="predicted"/>
<evidence type="ECO:0000256" key="1">
    <source>
        <dbReference type="SAM" id="SignalP"/>
    </source>
</evidence>
<feature type="chain" id="PRO_5046183062" description="Knottin scorpion toxin-like domain-containing protein" evidence="1">
    <location>
        <begin position="27"/>
        <end position="75"/>
    </location>
</feature>
<organism evidence="2 3">
    <name type="scientific">Brassica rapa subsp. trilocularis</name>
    <dbReference type="NCBI Taxonomy" id="1813537"/>
    <lineage>
        <taxon>Eukaryota</taxon>
        <taxon>Viridiplantae</taxon>
        <taxon>Streptophyta</taxon>
        <taxon>Embryophyta</taxon>
        <taxon>Tracheophyta</taxon>
        <taxon>Spermatophyta</taxon>
        <taxon>Magnoliopsida</taxon>
        <taxon>eudicotyledons</taxon>
        <taxon>Gunneridae</taxon>
        <taxon>Pentapetalae</taxon>
        <taxon>rosids</taxon>
        <taxon>malvids</taxon>
        <taxon>Brassicales</taxon>
        <taxon>Brassicaceae</taxon>
        <taxon>Brassiceae</taxon>
        <taxon>Brassica</taxon>
    </lineage>
</organism>
<name>A0ABQ7N647_BRACM</name>
<dbReference type="Proteomes" id="UP000823674">
    <property type="component" value="Chromosome A03"/>
</dbReference>
<reference evidence="2 3" key="1">
    <citation type="submission" date="2021-03" db="EMBL/GenBank/DDBJ databases">
        <authorList>
            <person name="King G.J."/>
            <person name="Bancroft I."/>
            <person name="Baten A."/>
            <person name="Bloomfield J."/>
            <person name="Borpatragohain P."/>
            <person name="He Z."/>
            <person name="Irish N."/>
            <person name="Irwin J."/>
            <person name="Liu K."/>
            <person name="Mauleon R.P."/>
            <person name="Moore J."/>
            <person name="Morris R."/>
            <person name="Ostergaard L."/>
            <person name="Wang B."/>
            <person name="Wells R."/>
        </authorList>
    </citation>
    <scope>NUCLEOTIDE SEQUENCE [LARGE SCALE GENOMIC DNA]</scope>
    <source>
        <strain evidence="2">R-o-18</strain>
        <tissue evidence="2">Leaf</tissue>
    </source>
</reference>
<feature type="signal peptide" evidence="1">
    <location>
        <begin position="1"/>
        <end position="26"/>
    </location>
</feature>
<protein>
    <recommendedName>
        <fullName evidence="4">Knottin scorpion toxin-like domain-containing protein</fullName>
    </recommendedName>
</protein>
<evidence type="ECO:0000313" key="3">
    <source>
        <dbReference type="Proteomes" id="UP000823674"/>
    </source>
</evidence>
<gene>
    <name evidence="2" type="primary">A03p038550.1_BraROA</name>
    <name evidence="2" type="ORF">IGI04_011715</name>
</gene>
<dbReference type="EMBL" id="JADBGQ010000003">
    <property type="protein sequence ID" value="KAG5405596.1"/>
    <property type="molecule type" value="Genomic_DNA"/>
</dbReference>
<keyword evidence="1" id="KW-0732">Signal</keyword>
<evidence type="ECO:0008006" key="4">
    <source>
        <dbReference type="Google" id="ProtNLM"/>
    </source>
</evidence>
<keyword evidence="3" id="KW-1185">Reference proteome</keyword>
<sequence length="75" mass="8139">MKKSICIVSLLMIFLLISTGIPKGKARECLRKPSKTLPRNLCLAGHDLCSSICVGNGSAHGECDMTSRVCFCYDC</sequence>
<accession>A0ABQ7N647</accession>
<evidence type="ECO:0000313" key="2">
    <source>
        <dbReference type="EMBL" id="KAG5405596.1"/>
    </source>
</evidence>
<comment type="caution">
    <text evidence="2">The sequence shown here is derived from an EMBL/GenBank/DDBJ whole genome shotgun (WGS) entry which is preliminary data.</text>
</comment>